<keyword evidence="4" id="KW-0808">Transferase</keyword>
<keyword evidence="13" id="KW-1185">Reference proteome</keyword>
<evidence type="ECO:0000256" key="10">
    <source>
        <dbReference type="SAM" id="SignalP"/>
    </source>
</evidence>
<evidence type="ECO:0000256" key="6">
    <source>
        <dbReference type="ARBA" id="ARBA00022960"/>
    </source>
</evidence>
<dbReference type="GO" id="GO:0018104">
    <property type="term" value="P:peptidoglycan-protein cross-linking"/>
    <property type="evidence" value="ECO:0007669"/>
    <property type="project" value="TreeGrafter"/>
</dbReference>
<evidence type="ECO:0000313" key="13">
    <source>
        <dbReference type="Proteomes" id="UP000238801"/>
    </source>
</evidence>
<comment type="similarity">
    <text evidence="2">Belongs to the YkuD family.</text>
</comment>
<dbReference type="PANTHER" id="PTHR30582:SF24">
    <property type="entry name" value="L,D-TRANSPEPTIDASE ERFK_SRFK-RELATED"/>
    <property type="match status" value="1"/>
</dbReference>
<dbReference type="PROSITE" id="PS52029">
    <property type="entry name" value="LD_TPASE"/>
    <property type="match status" value="1"/>
</dbReference>
<keyword evidence="7 9" id="KW-0573">Peptidoglycan synthesis</keyword>
<dbReference type="GO" id="GO:0008360">
    <property type="term" value="P:regulation of cell shape"/>
    <property type="evidence" value="ECO:0007669"/>
    <property type="project" value="UniProtKB-UniRule"/>
</dbReference>
<sequence length="184" mass="19844">MGAAAAALGAVPMGLAPFGAGAQELPDQFLPRMVRTRAGFEANEIHVDPGQFALYWTLPNAQAIRYSVGIGRPGLYEAGEFYVGAKREWPSWTPTPDMIERDPASYAQYADGMPGGPENPLGARAIYLFTPSRGDTFLRIHGTNAPRTIGTAVSNGCARLVNPHAVDLYDRVPLNSRVVLYPQV</sequence>
<evidence type="ECO:0000256" key="2">
    <source>
        <dbReference type="ARBA" id="ARBA00005992"/>
    </source>
</evidence>
<comment type="pathway">
    <text evidence="1 9">Cell wall biogenesis; peptidoglycan biosynthesis.</text>
</comment>
<feature type="active site" description="Proton donor/acceptor" evidence="9">
    <location>
        <position position="141"/>
    </location>
</feature>
<keyword evidence="6 9" id="KW-0133">Cell shape</keyword>
<dbReference type="InterPro" id="IPR050979">
    <property type="entry name" value="LD-transpeptidase"/>
</dbReference>
<dbReference type="GO" id="GO:0005576">
    <property type="term" value="C:extracellular region"/>
    <property type="evidence" value="ECO:0007669"/>
    <property type="project" value="TreeGrafter"/>
</dbReference>
<feature type="signal peptide" evidence="10">
    <location>
        <begin position="1"/>
        <end position="22"/>
    </location>
</feature>
<dbReference type="AlphaFoldDB" id="A0A2T0X6N0"/>
<evidence type="ECO:0000256" key="9">
    <source>
        <dbReference type="PROSITE-ProRule" id="PRU01373"/>
    </source>
</evidence>
<feature type="domain" description="L,D-TPase catalytic" evidence="11">
    <location>
        <begin position="43"/>
        <end position="181"/>
    </location>
</feature>
<accession>A0A2T0X6N0</accession>
<organism evidence="12 13">
    <name type="scientific">Hasllibacter halocynthiae</name>
    <dbReference type="NCBI Taxonomy" id="595589"/>
    <lineage>
        <taxon>Bacteria</taxon>
        <taxon>Pseudomonadati</taxon>
        <taxon>Pseudomonadota</taxon>
        <taxon>Alphaproteobacteria</taxon>
        <taxon>Rhodobacterales</taxon>
        <taxon>Roseobacteraceae</taxon>
        <taxon>Hasllibacter</taxon>
    </lineage>
</organism>
<dbReference type="GO" id="GO:0071972">
    <property type="term" value="F:peptidoglycan L,D-transpeptidase activity"/>
    <property type="evidence" value="ECO:0007669"/>
    <property type="project" value="TreeGrafter"/>
</dbReference>
<dbReference type="GO" id="GO:0016757">
    <property type="term" value="F:glycosyltransferase activity"/>
    <property type="evidence" value="ECO:0007669"/>
    <property type="project" value="UniProtKB-KW"/>
</dbReference>
<keyword evidence="8 9" id="KW-0961">Cell wall biogenesis/degradation</keyword>
<keyword evidence="5" id="KW-0378">Hydrolase</keyword>
<dbReference type="Pfam" id="PF03734">
    <property type="entry name" value="YkuD"/>
    <property type="match status" value="1"/>
</dbReference>
<evidence type="ECO:0000256" key="8">
    <source>
        <dbReference type="ARBA" id="ARBA00023316"/>
    </source>
</evidence>
<name>A0A2T0X6N0_9RHOB</name>
<dbReference type="UniPathway" id="UPA00219"/>
<evidence type="ECO:0000256" key="3">
    <source>
        <dbReference type="ARBA" id="ARBA00022676"/>
    </source>
</evidence>
<evidence type="ECO:0000256" key="4">
    <source>
        <dbReference type="ARBA" id="ARBA00022679"/>
    </source>
</evidence>
<evidence type="ECO:0000259" key="11">
    <source>
        <dbReference type="PROSITE" id="PS52029"/>
    </source>
</evidence>
<dbReference type="EMBL" id="PVTT01000001">
    <property type="protein sequence ID" value="PRY94611.1"/>
    <property type="molecule type" value="Genomic_DNA"/>
</dbReference>
<feature type="active site" description="Nucleophile" evidence="9">
    <location>
        <position position="157"/>
    </location>
</feature>
<keyword evidence="3" id="KW-0328">Glycosyltransferase</keyword>
<feature type="chain" id="PRO_5015746722" evidence="10">
    <location>
        <begin position="23"/>
        <end position="184"/>
    </location>
</feature>
<comment type="caution">
    <text evidence="12">The sequence shown here is derived from an EMBL/GenBank/DDBJ whole genome shotgun (WGS) entry which is preliminary data.</text>
</comment>
<protein>
    <submittedName>
        <fullName evidence="12">L,D-transpeptidase-like protein</fullName>
    </submittedName>
</protein>
<evidence type="ECO:0000256" key="1">
    <source>
        <dbReference type="ARBA" id="ARBA00004752"/>
    </source>
</evidence>
<dbReference type="Gene3D" id="2.40.440.10">
    <property type="entry name" value="L,D-transpeptidase catalytic domain-like"/>
    <property type="match status" value="1"/>
</dbReference>
<dbReference type="Proteomes" id="UP000238801">
    <property type="component" value="Unassembled WGS sequence"/>
</dbReference>
<dbReference type="SUPFAM" id="SSF141523">
    <property type="entry name" value="L,D-transpeptidase catalytic domain-like"/>
    <property type="match status" value="1"/>
</dbReference>
<dbReference type="InterPro" id="IPR005490">
    <property type="entry name" value="LD_TPept_cat_dom"/>
</dbReference>
<dbReference type="InterPro" id="IPR038063">
    <property type="entry name" value="Transpep_catalytic_dom"/>
</dbReference>
<keyword evidence="10" id="KW-0732">Signal</keyword>
<dbReference type="GO" id="GO:0071555">
    <property type="term" value="P:cell wall organization"/>
    <property type="evidence" value="ECO:0007669"/>
    <property type="project" value="UniProtKB-UniRule"/>
</dbReference>
<evidence type="ECO:0000256" key="5">
    <source>
        <dbReference type="ARBA" id="ARBA00022801"/>
    </source>
</evidence>
<dbReference type="PANTHER" id="PTHR30582">
    <property type="entry name" value="L,D-TRANSPEPTIDASE"/>
    <property type="match status" value="1"/>
</dbReference>
<evidence type="ECO:0000313" key="12">
    <source>
        <dbReference type="EMBL" id="PRY94611.1"/>
    </source>
</evidence>
<dbReference type="CDD" id="cd16913">
    <property type="entry name" value="YkuD_like"/>
    <property type="match status" value="1"/>
</dbReference>
<proteinExistence type="inferred from homology"/>
<evidence type="ECO:0000256" key="7">
    <source>
        <dbReference type="ARBA" id="ARBA00022984"/>
    </source>
</evidence>
<gene>
    <name evidence="12" type="ORF">BCF33_0203</name>
</gene>
<reference evidence="12 13" key="1">
    <citation type="submission" date="2018-03" db="EMBL/GenBank/DDBJ databases">
        <title>Genomic Encyclopedia of Archaeal and Bacterial Type Strains, Phase II (KMG-II): from individual species to whole genera.</title>
        <authorList>
            <person name="Goeker M."/>
        </authorList>
    </citation>
    <scope>NUCLEOTIDE SEQUENCE [LARGE SCALE GENOMIC DNA]</scope>
    <source>
        <strain evidence="12 13">DSM 29318</strain>
    </source>
</reference>